<evidence type="ECO:0000256" key="1">
    <source>
        <dbReference type="ARBA" id="ARBA00001966"/>
    </source>
</evidence>
<dbReference type="EMBL" id="JAAGRQ010000002">
    <property type="protein sequence ID" value="NDY55260.1"/>
    <property type="molecule type" value="Genomic_DNA"/>
</dbReference>
<dbReference type="InterPro" id="IPR007197">
    <property type="entry name" value="rSAM"/>
</dbReference>
<dbReference type="InterPro" id="IPR058240">
    <property type="entry name" value="rSAM_sf"/>
</dbReference>
<comment type="caution">
    <text evidence="8">The sequence shown here is derived from an EMBL/GenBank/DDBJ whole genome shotgun (WGS) entry which is preliminary data.</text>
</comment>
<reference evidence="8 9" key="1">
    <citation type="submission" date="2020-02" db="EMBL/GenBank/DDBJ databases">
        <title>Comparative genomics of sulfur disproportionating microorganisms.</title>
        <authorList>
            <person name="Ward L.M."/>
            <person name="Bertran E."/>
            <person name="Johnston D.T."/>
        </authorList>
    </citation>
    <scope>NUCLEOTIDE SEQUENCE [LARGE SCALE GENOMIC DNA]</scope>
    <source>
        <strain evidence="8 9">DSM 3696</strain>
    </source>
</reference>
<keyword evidence="5" id="KW-0411">Iron-sulfur</keyword>
<evidence type="ECO:0000256" key="2">
    <source>
        <dbReference type="ARBA" id="ARBA00022691"/>
    </source>
</evidence>
<dbReference type="SFLD" id="SFLDG01067">
    <property type="entry name" value="SPASM/twitch_domain_containing"/>
    <property type="match status" value="1"/>
</dbReference>
<proteinExistence type="inferred from homology"/>
<dbReference type="InterPro" id="IPR023867">
    <property type="entry name" value="Sulphatase_maturase_rSAM"/>
</dbReference>
<accession>A0A7K3NGE7</accession>
<dbReference type="RefSeq" id="WP_163300313.1">
    <property type="nucleotide sequence ID" value="NZ_JAAGRQ010000002.1"/>
</dbReference>
<dbReference type="GO" id="GO:0046872">
    <property type="term" value="F:metal ion binding"/>
    <property type="evidence" value="ECO:0007669"/>
    <property type="project" value="UniProtKB-KW"/>
</dbReference>
<dbReference type="SUPFAM" id="SSF102114">
    <property type="entry name" value="Radical SAM enzymes"/>
    <property type="match status" value="1"/>
</dbReference>
<evidence type="ECO:0000313" key="9">
    <source>
        <dbReference type="Proteomes" id="UP000469724"/>
    </source>
</evidence>
<evidence type="ECO:0000256" key="6">
    <source>
        <dbReference type="ARBA" id="ARBA00023601"/>
    </source>
</evidence>
<protein>
    <submittedName>
        <fullName evidence="8">Radical SAM protein</fullName>
    </submittedName>
</protein>
<dbReference type="GO" id="GO:0051536">
    <property type="term" value="F:iron-sulfur cluster binding"/>
    <property type="evidence" value="ECO:0007669"/>
    <property type="project" value="UniProtKB-KW"/>
</dbReference>
<organism evidence="8 9">
    <name type="scientific">Desulfolutivibrio sulfodismutans</name>
    <dbReference type="NCBI Taxonomy" id="63561"/>
    <lineage>
        <taxon>Bacteria</taxon>
        <taxon>Pseudomonadati</taxon>
        <taxon>Thermodesulfobacteriota</taxon>
        <taxon>Desulfovibrionia</taxon>
        <taxon>Desulfovibrionales</taxon>
        <taxon>Desulfovibrionaceae</taxon>
        <taxon>Desulfolutivibrio</taxon>
    </lineage>
</organism>
<evidence type="ECO:0000256" key="4">
    <source>
        <dbReference type="ARBA" id="ARBA00023004"/>
    </source>
</evidence>
<dbReference type="Proteomes" id="UP000469724">
    <property type="component" value="Unassembled WGS sequence"/>
</dbReference>
<dbReference type="PANTHER" id="PTHR43273">
    <property type="entry name" value="ANAEROBIC SULFATASE-MATURATING ENZYME HOMOLOG ASLB-RELATED"/>
    <property type="match status" value="1"/>
</dbReference>
<dbReference type="Pfam" id="PF04055">
    <property type="entry name" value="Radical_SAM"/>
    <property type="match status" value="1"/>
</dbReference>
<evidence type="ECO:0000256" key="5">
    <source>
        <dbReference type="ARBA" id="ARBA00023014"/>
    </source>
</evidence>
<dbReference type="AlphaFoldDB" id="A0A7K3NGE7"/>
<evidence type="ECO:0000313" key="8">
    <source>
        <dbReference type="EMBL" id="NDY55260.1"/>
    </source>
</evidence>
<dbReference type="Gene3D" id="3.20.20.70">
    <property type="entry name" value="Aldolase class I"/>
    <property type="match status" value="1"/>
</dbReference>
<comment type="similarity">
    <text evidence="6">Belongs to the radical SAM superfamily. Anaerobic sulfatase-maturating enzyme family.</text>
</comment>
<dbReference type="SFLD" id="SFLDS00029">
    <property type="entry name" value="Radical_SAM"/>
    <property type="match status" value="1"/>
</dbReference>
<feature type="domain" description="Radical SAM core" evidence="7">
    <location>
        <begin position="12"/>
        <end position="144"/>
    </location>
</feature>
<comment type="cofactor">
    <cofactor evidence="1">
        <name>[4Fe-4S] cluster</name>
        <dbReference type="ChEBI" id="CHEBI:49883"/>
    </cofactor>
</comment>
<dbReference type="CDD" id="cd01335">
    <property type="entry name" value="Radical_SAM"/>
    <property type="match status" value="1"/>
</dbReference>
<sequence length="145" mass="16403">MQHGFTIMAKPVGPDCNMACSYCFYRHKRHLSAQPHPRMGRAVLERFIKNYLDVHPGPEVHFAWQGGEPLLAGLPFFESALGLQRRHSPPGKRVSNAIQTNATLIDRDFARFFAKNDILVGVSLDGPAERHDACRRQPTYHRVIA</sequence>
<dbReference type="SFLD" id="SFLDG01386">
    <property type="entry name" value="main_SPASM_domain-containing"/>
    <property type="match status" value="1"/>
</dbReference>
<dbReference type="GO" id="GO:0016491">
    <property type="term" value="F:oxidoreductase activity"/>
    <property type="evidence" value="ECO:0007669"/>
    <property type="project" value="InterPro"/>
</dbReference>
<evidence type="ECO:0000259" key="7">
    <source>
        <dbReference type="Pfam" id="PF04055"/>
    </source>
</evidence>
<dbReference type="PANTHER" id="PTHR43273:SF3">
    <property type="entry name" value="ANAEROBIC SULFATASE-MATURATING ENZYME HOMOLOG ASLB-RELATED"/>
    <property type="match status" value="1"/>
</dbReference>
<gene>
    <name evidence="8" type="ORF">G3N56_00680</name>
</gene>
<dbReference type="InterPro" id="IPR013785">
    <property type="entry name" value="Aldolase_TIM"/>
</dbReference>
<keyword evidence="3" id="KW-0479">Metal-binding</keyword>
<keyword evidence="2" id="KW-0949">S-adenosyl-L-methionine</keyword>
<evidence type="ECO:0000256" key="3">
    <source>
        <dbReference type="ARBA" id="ARBA00022723"/>
    </source>
</evidence>
<keyword evidence="9" id="KW-1185">Reference proteome</keyword>
<keyword evidence="4" id="KW-0408">Iron</keyword>
<name>A0A7K3NGE7_9BACT</name>